<gene>
    <name evidence="2" type="ORF">FHU37_003913</name>
</gene>
<feature type="transmembrane region" description="Helical" evidence="1">
    <location>
        <begin position="262"/>
        <end position="280"/>
    </location>
</feature>
<feature type="transmembrane region" description="Helical" evidence="1">
    <location>
        <begin position="203"/>
        <end position="221"/>
    </location>
</feature>
<dbReference type="AlphaFoldDB" id="A0A853A0I4"/>
<evidence type="ECO:0000256" key="1">
    <source>
        <dbReference type="SAM" id="Phobius"/>
    </source>
</evidence>
<accession>A0A853A0I4</accession>
<keyword evidence="1" id="KW-0472">Membrane</keyword>
<dbReference type="EMBL" id="JACBZD010000001">
    <property type="protein sequence ID" value="NYI06970.1"/>
    <property type="molecule type" value="Genomic_DNA"/>
</dbReference>
<reference evidence="2 3" key="1">
    <citation type="submission" date="2020-07" db="EMBL/GenBank/DDBJ databases">
        <title>Sequencing the genomes of 1000 actinobacteria strains.</title>
        <authorList>
            <person name="Klenk H.-P."/>
        </authorList>
    </citation>
    <scope>NUCLEOTIDE SEQUENCE [LARGE SCALE GENOMIC DNA]</scope>
    <source>
        <strain evidence="2 3">DSM 42178</strain>
    </source>
</reference>
<evidence type="ECO:0008006" key="4">
    <source>
        <dbReference type="Google" id="ProtNLM"/>
    </source>
</evidence>
<feature type="transmembrane region" description="Helical" evidence="1">
    <location>
        <begin position="176"/>
        <end position="196"/>
    </location>
</feature>
<keyword evidence="3" id="KW-1185">Reference proteome</keyword>
<proteinExistence type="predicted"/>
<dbReference type="Proteomes" id="UP000567795">
    <property type="component" value="Unassembled WGS sequence"/>
</dbReference>
<evidence type="ECO:0000313" key="3">
    <source>
        <dbReference type="Proteomes" id="UP000567795"/>
    </source>
</evidence>
<comment type="caution">
    <text evidence="2">The sequence shown here is derived from an EMBL/GenBank/DDBJ whole genome shotgun (WGS) entry which is preliminary data.</text>
</comment>
<organism evidence="2 3">
    <name type="scientific">Allostreptomyces psammosilenae</name>
    <dbReference type="NCBI Taxonomy" id="1892865"/>
    <lineage>
        <taxon>Bacteria</taxon>
        <taxon>Bacillati</taxon>
        <taxon>Actinomycetota</taxon>
        <taxon>Actinomycetes</taxon>
        <taxon>Kitasatosporales</taxon>
        <taxon>Streptomycetaceae</taxon>
        <taxon>Allostreptomyces</taxon>
    </lineage>
</organism>
<evidence type="ECO:0000313" key="2">
    <source>
        <dbReference type="EMBL" id="NYI06970.1"/>
    </source>
</evidence>
<protein>
    <recommendedName>
        <fullName evidence="4">ABC transporter permease</fullName>
    </recommendedName>
</protein>
<sequence length="285" mass="29420">MTATSTPATRAPATRAPEPRARFRDLVAAEWIKLRSLRSTWIGYGVTALAVVGFNAGTAYDTYDHWAERSAADGAEFVAAGIPLQEAFTVNAAMIMALALAAIGGQVIVGEYGTGTIRTTLAAVPARRSVMAAKAVVVTLATTVFGTVVAGVSFAATQAILDLRGVGASIGDPGALRVVLASALLAPVCALAGLALGAVIRQVAATVITSVAVVVVLPLVLTDGRHWSAVVGHALPVQAWRRLVEVGTTPATPYPWTTGGAWTVYLAWALLACALAVTTVHRRDQ</sequence>
<keyword evidence="1" id="KW-0812">Transmembrane</keyword>
<feature type="transmembrane region" description="Helical" evidence="1">
    <location>
        <begin position="41"/>
        <end position="60"/>
    </location>
</feature>
<name>A0A853A0I4_9ACTN</name>
<dbReference type="RefSeq" id="WP_179815470.1">
    <property type="nucleotide sequence ID" value="NZ_JACBZD010000001.1"/>
</dbReference>
<dbReference type="Pfam" id="PF12730">
    <property type="entry name" value="ABC2_membrane_4"/>
    <property type="match status" value="1"/>
</dbReference>
<feature type="transmembrane region" description="Helical" evidence="1">
    <location>
        <begin position="135"/>
        <end position="156"/>
    </location>
</feature>
<keyword evidence="1" id="KW-1133">Transmembrane helix</keyword>
<feature type="transmembrane region" description="Helical" evidence="1">
    <location>
        <begin position="92"/>
        <end position="114"/>
    </location>
</feature>